<sequence>MRTGEVSFWWADRGRPEPDDVLDGDVAADVVVVGAGYTGLWTAYYLAGLRPDLDIRVVEQRFAGYGASGRNGGWLSASVTGGLDGYARTHPRADVARFQLAMNDAVDEVIAVTERHAIDAEVRKGGTLLVARNPAQAERAQAFAAFGERWPEVGVELLPADAADRRVRVAGTRAAVWEPHCARIHPARLAAGLARVVRERGVRIHEGTTVRAIAPGRVDTDRGVVRARHVIRATEGFTANLAGERRTWVPMNSSMIVTEPLPADAWAAIGWEHFDTLEDLAHVYSYAQRTADGRIAIGGRGHPYRYGSQTDSDGDIDPRTVAHLRAILVSWFPALADVPVAHGWSGVLGVPRNWRATVGYDVASGLGWAGGYVGTGVTAANLAGRTLADLVAGERTDRTTLPWVDQRARRWEPEPLRWLGIHGLYRAYGLADRIEARGARRTSVIARVADRVSGRVS</sequence>
<dbReference type="PANTHER" id="PTHR13847">
    <property type="entry name" value="SARCOSINE DEHYDROGENASE-RELATED"/>
    <property type="match status" value="1"/>
</dbReference>
<dbReference type="InterPro" id="IPR036188">
    <property type="entry name" value="FAD/NAD-bd_sf"/>
</dbReference>
<dbReference type="EMBL" id="WBVM01000001">
    <property type="protein sequence ID" value="KAB2812980.1"/>
    <property type="molecule type" value="Genomic_DNA"/>
</dbReference>
<feature type="domain" description="FAD dependent oxidoreductase" evidence="1">
    <location>
        <begin position="29"/>
        <end position="390"/>
    </location>
</feature>
<comment type="caution">
    <text evidence="2">The sequence shown here is derived from an EMBL/GenBank/DDBJ whole genome shotgun (WGS) entry which is preliminary data.</text>
</comment>
<dbReference type="Gene3D" id="3.30.9.10">
    <property type="entry name" value="D-Amino Acid Oxidase, subunit A, domain 2"/>
    <property type="match status" value="1"/>
</dbReference>
<dbReference type="PANTHER" id="PTHR13847:SF285">
    <property type="entry name" value="FAD DEPENDENT OXIDOREDUCTASE DOMAIN-CONTAINING PROTEIN"/>
    <property type="match status" value="1"/>
</dbReference>
<accession>A0A7J5E3X5</accession>
<name>A0A7J5E3X5_NOCSI</name>
<dbReference type="SUPFAM" id="SSF51905">
    <property type="entry name" value="FAD/NAD(P)-binding domain"/>
    <property type="match status" value="1"/>
</dbReference>
<reference evidence="2 3" key="1">
    <citation type="submission" date="2019-09" db="EMBL/GenBank/DDBJ databases">
        <title>Pimelobacter sp. isolated from Paulinella.</title>
        <authorList>
            <person name="Jeong S.E."/>
        </authorList>
    </citation>
    <scope>NUCLEOTIDE SEQUENCE [LARGE SCALE GENOMIC DNA]</scope>
    <source>
        <strain evidence="2 3">Pch-N</strain>
    </source>
</reference>
<dbReference type="Gene3D" id="3.50.50.60">
    <property type="entry name" value="FAD/NAD(P)-binding domain"/>
    <property type="match status" value="1"/>
</dbReference>
<dbReference type="GO" id="GO:0005737">
    <property type="term" value="C:cytoplasm"/>
    <property type="evidence" value="ECO:0007669"/>
    <property type="project" value="TreeGrafter"/>
</dbReference>
<evidence type="ECO:0000259" key="1">
    <source>
        <dbReference type="Pfam" id="PF01266"/>
    </source>
</evidence>
<evidence type="ECO:0000313" key="2">
    <source>
        <dbReference type="EMBL" id="KAB2812980.1"/>
    </source>
</evidence>
<proteinExistence type="predicted"/>
<evidence type="ECO:0000313" key="3">
    <source>
        <dbReference type="Proteomes" id="UP000449906"/>
    </source>
</evidence>
<organism evidence="2 3">
    <name type="scientific">Nocardioides simplex</name>
    <name type="common">Arthrobacter simplex</name>
    <dbReference type="NCBI Taxonomy" id="2045"/>
    <lineage>
        <taxon>Bacteria</taxon>
        <taxon>Bacillati</taxon>
        <taxon>Actinomycetota</taxon>
        <taxon>Actinomycetes</taxon>
        <taxon>Propionibacteriales</taxon>
        <taxon>Nocardioidaceae</taxon>
        <taxon>Pimelobacter</taxon>
    </lineage>
</organism>
<gene>
    <name evidence="2" type="ORF">F9L07_14860</name>
</gene>
<dbReference type="Pfam" id="PF01266">
    <property type="entry name" value="DAO"/>
    <property type="match status" value="1"/>
</dbReference>
<protein>
    <submittedName>
        <fullName evidence="2">FAD-dependent oxidoreductase</fullName>
    </submittedName>
</protein>
<dbReference type="InterPro" id="IPR006076">
    <property type="entry name" value="FAD-dep_OxRdtase"/>
</dbReference>
<dbReference type="Proteomes" id="UP000449906">
    <property type="component" value="Unassembled WGS sequence"/>
</dbReference>
<dbReference type="AlphaFoldDB" id="A0A7J5E3X5"/>
<dbReference type="RefSeq" id="WP_151580297.1">
    <property type="nucleotide sequence ID" value="NZ_WBVM01000001.1"/>
</dbReference>